<evidence type="ECO:0000313" key="3">
    <source>
        <dbReference type="Proteomes" id="UP001233999"/>
    </source>
</evidence>
<keyword evidence="1" id="KW-1133">Transmembrane helix</keyword>
<comment type="caution">
    <text evidence="2">The sequence shown here is derived from an EMBL/GenBank/DDBJ whole genome shotgun (WGS) entry which is preliminary data.</text>
</comment>
<organism evidence="2 3">
    <name type="scientific">Diploptera punctata</name>
    <name type="common">Pacific beetle cockroach</name>
    <dbReference type="NCBI Taxonomy" id="6984"/>
    <lineage>
        <taxon>Eukaryota</taxon>
        <taxon>Metazoa</taxon>
        <taxon>Ecdysozoa</taxon>
        <taxon>Arthropoda</taxon>
        <taxon>Hexapoda</taxon>
        <taxon>Insecta</taxon>
        <taxon>Pterygota</taxon>
        <taxon>Neoptera</taxon>
        <taxon>Polyneoptera</taxon>
        <taxon>Dictyoptera</taxon>
        <taxon>Blattodea</taxon>
        <taxon>Blaberoidea</taxon>
        <taxon>Blaberidae</taxon>
        <taxon>Diplopterinae</taxon>
        <taxon>Diploptera</taxon>
    </lineage>
</organism>
<feature type="transmembrane region" description="Helical" evidence="1">
    <location>
        <begin position="81"/>
        <end position="104"/>
    </location>
</feature>
<feature type="transmembrane region" description="Helical" evidence="1">
    <location>
        <begin position="302"/>
        <end position="325"/>
    </location>
</feature>
<sequence length="351" mass="40799">ALNEQISKGTIRTNQTAVRELYRIIMHNKETKLENEFDEFEIHIKENEWLMNILTCRNANLAKYVNSKFSNCIPTNYAFKIIYLETTILLETSICKFMAVLSFLGFNLSIYSIIILCTWILALVVSISSITAVKINYHITCDCAENCRYVFICAAIFIGILPLIIISISYAYIVYSLKQTVYIFCSAPVVICSMANPIALCCSNARSKGEINESNFICIVLDEATDISNISQLSPVFRTIEALYKIVVQLIHYFRCEKYYSNPFDFNFILNTFANIFLIKRTTFVREKFRRDNSLFFDNSILFTKIQLCNICIYIYIYIYIYKVIKLLDGIKLKREYYARELPPLLGDRVR</sequence>
<feature type="transmembrane region" description="Helical" evidence="1">
    <location>
        <begin position="264"/>
        <end position="282"/>
    </location>
</feature>
<feature type="transmembrane region" description="Helical" evidence="1">
    <location>
        <begin position="110"/>
        <end position="137"/>
    </location>
</feature>
<name>A0AAD8EKR5_DIPPU</name>
<feature type="transmembrane region" description="Helical" evidence="1">
    <location>
        <begin position="149"/>
        <end position="175"/>
    </location>
</feature>
<keyword evidence="3" id="KW-1185">Reference proteome</keyword>
<keyword evidence="1" id="KW-0812">Transmembrane</keyword>
<keyword evidence="1" id="KW-0472">Membrane</keyword>
<protein>
    <submittedName>
        <fullName evidence="2">Uncharacterized protein</fullName>
    </submittedName>
</protein>
<evidence type="ECO:0000256" key="1">
    <source>
        <dbReference type="SAM" id="Phobius"/>
    </source>
</evidence>
<evidence type="ECO:0000313" key="2">
    <source>
        <dbReference type="EMBL" id="KAJ9593157.1"/>
    </source>
</evidence>
<feature type="transmembrane region" description="Helical" evidence="1">
    <location>
        <begin position="181"/>
        <end position="202"/>
    </location>
</feature>
<dbReference type="AlphaFoldDB" id="A0AAD8EKR5"/>
<reference evidence="2" key="2">
    <citation type="submission" date="2023-05" db="EMBL/GenBank/DDBJ databases">
        <authorList>
            <person name="Fouks B."/>
        </authorList>
    </citation>
    <scope>NUCLEOTIDE SEQUENCE</scope>
    <source>
        <strain evidence="2">Stay&amp;Tobe</strain>
        <tissue evidence="2">Testes</tissue>
    </source>
</reference>
<feature type="non-terminal residue" evidence="2">
    <location>
        <position position="1"/>
    </location>
</feature>
<dbReference type="Proteomes" id="UP001233999">
    <property type="component" value="Unassembled WGS sequence"/>
</dbReference>
<dbReference type="EMBL" id="JASPKZ010003458">
    <property type="protein sequence ID" value="KAJ9593157.1"/>
    <property type="molecule type" value="Genomic_DNA"/>
</dbReference>
<gene>
    <name evidence="2" type="ORF">L9F63_015288</name>
</gene>
<proteinExistence type="predicted"/>
<accession>A0AAD8EKR5</accession>
<reference evidence="2" key="1">
    <citation type="journal article" date="2023" name="IScience">
        <title>Live-bearing cockroach genome reveals convergent evolutionary mechanisms linked to viviparity in insects and beyond.</title>
        <authorList>
            <person name="Fouks B."/>
            <person name="Harrison M.C."/>
            <person name="Mikhailova A.A."/>
            <person name="Marchal E."/>
            <person name="English S."/>
            <person name="Carruthers M."/>
            <person name="Jennings E.C."/>
            <person name="Chiamaka E.L."/>
            <person name="Frigard R.A."/>
            <person name="Pippel M."/>
            <person name="Attardo G.M."/>
            <person name="Benoit J.B."/>
            <person name="Bornberg-Bauer E."/>
            <person name="Tobe S.S."/>
        </authorList>
    </citation>
    <scope>NUCLEOTIDE SEQUENCE</scope>
    <source>
        <strain evidence="2">Stay&amp;Tobe</strain>
    </source>
</reference>
<feature type="non-terminal residue" evidence="2">
    <location>
        <position position="351"/>
    </location>
</feature>